<reference evidence="1" key="1">
    <citation type="journal article" date="2017" name="Appl. Environ. Microbiol.">
        <title>Molecular characterization of an Endozoicomonas-like organism causing infection in king scallop Pecten maximus L.</title>
        <authorList>
            <person name="Cano I."/>
            <person name="van Aerle R."/>
            <person name="Ross S."/>
            <person name="Verner-Jeffreys D.W."/>
            <person name="Paley R.K."/>
            <person name="Rimmer G."/>
            <person name="Ryder D."/>
            <person name="Hooper P."/>
            <person name="Stone D."/>
            <person name="Feist S.W."/>
        </authorList>
    </citation>
    <scope>NUCLEOTIDE SEQUENCE</scope>
</reference>
<accession>A0A2H9T5H7</accession>
<proteinExistence type="predicted"/>
<evidence type="ECO:0000313" key="1">
    <source>
        <dbReference type="EMBL" id="PJE78464.1"/>
    </source>
</evidence>
<organism evidence="1">
    <name type="scientific">invertebrate metagenome</name>
    <dbReference type="NCBI Taxonomy" id="1711999"/>
    <lineage>
        <taxon>unclassified sequences</taxon>
        <taxon>metagenomes</taxon>
        <taxon>organismal metagenomes</taxon>
    </lineage>
</organism>
<gene>
    <name evidence="1" type="ORF">CI610_02597</name>
</gene>
<sequence length="2083" mass="237515">MISINIHTETDLTNEPDYFLQWNIDEPFLHSISEIKLVFDSPDELTDELYKLGYNTNITIIQEDVRTLCFKPVTQQGIIYLWSPLKRTHPNIEFSNGEQLDFFCQSCWQTKGMMDFYNAHYKPTSWIKLYGQMQEEMPQNTINPQNAHLLYPLLQNGYQLPVIVIDQLFGYPAKLNWKWEDPHPTQQHYWTIERSTVKIPCPIRNTDIKSLLIPDHSFSQWASVPPSRTSDESKPDCTDTCPVTRWESEVFPKIQEWIDHKPSTSTQPTEADSNNVIRALTERAINIFTQQGSSSNSLIPDVQPSLTFQHSIPPDFLSCLKTLCPDNSPEITPQQLLFYSLFHNKEQAPHKKNLDLIHFRIKDCAKTHPMLLPRTPIADTLEDRGNDAINDFIRIINSLLKNKITTKDFEREINFLKKLLQQHKNLSSDDKLSKEAFRELQQTYDTLFSCTQTSITMGGLTDATRTIINDSIIMTLLSPHRVSHPAMRLILCIDNQWKSHIHKGILHTVIQWPDNQWKQLFNEPETHQSSDQLTAYLSWAETFLDKDLPKHHEFTAAITSAKKDIPQLSGYWKEIQEIFQQQFHCEFPDFIISLIMQSIIHQNDGKVPATDETINRVKERVLELQTTLPESFSIDIDVFPIEDEFKHLQKEMTLDKHLFTETLMDNTFTAYLINQILHSAYHLDEHFLLNGNGTGDSSIRFYRSIENILQAIKQKSPITRQRAETLSVVKNLQQILHHLIGIISHFTELEEAHNGQAAYQHNLILATGNYLTQLIKNPLNLIMQQLEEDSEQYATRLTSELKYVFAMTKQELFHQTTDIAMHSKSNIFSALEEVKETPDLTYLWLFLKSAVDGKKREMMAQARPEQYLPVDIQLRKPEQSQPILAQVVIGLPSFLLRWIEKAVTQGIWKKNHAPVKDGTWRGWSKPVDQWTEKEIRNFIARNGWLKINENFSHWTSLGREKGSHKGIETIPTCNSMVITSDTLLQLQFFSEMALRLTQIEAEKQNTSHHKLALNAIEDIMDEDSLFKISYREAVEYRRNIDKKTWSEHKQQETSGKEIFLADDIIKLLLSKTVTQKSSIDAITRTIDRSTRVCWNRLLKNYFRHYEWLLPKDDILPFPDTIDNSRHKAFKWVYSEFRKNIIAVISCDFARSSLRHTFQEIKFVVHAMGLSLIPPQTDSTSADPDFTTVVTTDRAHPEPVIINIKPDTEEAESQPCQPSAVTYPEKIFETAGKLLSDNINALGTHMGSQILHAPSQPIPDHLDKRVEKLQKKEAFSRLKQLEKQYHTNMKNPQKKQLMLRSMEGFLTESRLSFYWRQMEEISRSCVDKSAEFDKLALPVYIVWCTLTGGYLRDGNAILSSVVKAAEVSSDILNDIILLGTPPNETAYQIPTISMATASSANQHWVNATTEINNILQNIIEQTFGYFGSSANGLIYLNLGSSLLSITNAALNSVLWFDNQLTIMEKTARLEDLPLITGHLSAKTSEHYAAMELGEQNISHIHQTSCECRDKNSFSCKKACQCICEAKGKIHDCSAVCVGCPQRCSEKLCGYCCDLNEHPCCRNCAFMMGYCCCGGMCCAPLEAIIGDRLHTYMDIVNRRMNAAAGRTIGTGTRTIPYNFIKEILNIGRKEMTTVHILRVTCLILDGIIAVAENSEFTIEAHIALMHDLYGKAVSKLYSPEAFNKIDKNSLESLWGYTRAAFFTRDKKVVDIPYYRCDKCTGWLCFCAGAVKQGYSIVRVVQGIIEVGAKPIKAAASFSRGKVKSAISSVAPTDWKMAYNQQLDKVNMGMRTIREKVPSNLAIYTTSKGHRLSASQRASNPGINSQTTLGSMKNAILSPISREAIQSGDPGNITMAGIMDAAEGFIVDAGNGQQSDKNMLNVPPTARLTGHKMVENCWIQALSSTEKIPKAFERTLKQKTALCCIGGLAQSSAFINYHLTVIENPFLQEDWNKLKMHVTKANGKNYFMPHALHYQFLAGQLKDRTHGHINIHENPGTETFCGIIQADGSETKLPVTKAFPHTTKYPYIGINQLVDTGCNIDYTKRDCMNDILPVLLQLEKYKTYLMRYLSEQKYLRVLSGRKVHDD</sequence>
<comment type="caution">
    <text evidence="1">The sequence shown here is derived from an EMBL/GenBank/DDBJ whole genome shotgun (WGS) entry which is preliminary data.</text>
</comment>
<dbReference type="EMBL" id="NSIT01000177">
    <property type="protein sequence ID" value="PJE78464.1"/>
    <property type="molecule type" value="Genomic_DNA"/>
</dbReference>
<protein>
    <submittedName>
        <fullName evidence="1">Uncharacterized protein</fullName>
    </submittedName>
</protein>
<name>A0A2H9T5H7_9ZZZZ</name>